<feature type="compositionally biased region" description="Polar residues" evidence="1">
    <location>
        <begin position="41"/>
        <end position="59"/>
    </location>
</feature>
<evidence type="ECO:0000313" key="2">
    <source>
        <dbReference type="EMBL" id="KAL2829118.1"/>
    </source>
</evidence>
<evidence type="ECO:0000256" key="1">
    <source>
        <dbReference type="SAM" id="MobiDB-lite"/>
    </source>
</evidence>
<evidence type="ECO:0008006" key="4">
    <source>
        <dbReference type="Google" id="ProtNLM"/>
    </source>
</evidence>
<protein>
    <recommendedName>
        <fullName evidence="4">Fungal-specific transcription factor domain-containing protein</fullName>
    </recommendedName>
</protein>
<reference evidence="2 3" key="1">
    <citation type="submission" date="2024-07" db="EMBL/GenBank/DDBJ databases">
        <title>Section-level genome sequencing and comparative genomics of Aspergillus sections Usti and Cavernicolus.</title>
        <authorList>
            <consortium name="Lawrence Berkeley National Laboratory"/>
            <person name="Nybo J.L."/>
            <person name="Vesth T.C."/>
            <person name="Theobald S."/>
            <person name="Frisvad J.C."/>
            <person name="Larsen T.O."/>
            <person name="Kjaerboelling I."/>
            <person name="Rothschild-Mancinelli K."/>
            <person name="Lyhne E.K."/>
            <person name="Kogle M.E."/>
            <person name="Barry K."/>
            <person name="Clum A."/>
            <person name="Na H."/>
            <person name="Ledsgaard L."/>
            <person name="Lin J."/>
            <person name="Lipzen A."/>
            <person name="Kuo A."/>
            <person name="Riley R."/>
            <person name="Mondo S."/>
            <person name="Labutti K."/>
            <person name="Haridas S."/>
            <person name="Pangalinan J."/>
            <person name="Salamov A.A."/>
            <person name="Simmons B.A."/>
            <person name="Magnuson J.K."/>
            <person name="Chen J."/>
            <person name="Drula E."/>
            <person name="Henrissat B."/>
            <person name="Wiebenga A."/>
            <person name="Lubbers R.J."/>
            <person name="Gomes A.C."/>
            <person name="Makela M.R."/>
            <person name="Stajich J."/>
            <person name="Grigoriev I.V."/>
            <person name="Mortensen U.H."/>
            <person name="De Vries R.P."/>
            <person name="Baker S.E."/>
            <person name="Andersen M.R."/>
        </authorList>
    </citation>
    <scope>NUCLEOTIDE SEQUENCE [LARGE SCALE GENOMIC DNA]</scope>
    <source>
        <strain evidence="2 3">CBS 123904</strain>
    </source>
</reference>
<dbReference type="EMBL" id="JBFXLU010000342">
    <property type="protein sequence ID" value="KAL2829118.1"/>
    <property type="molecule type" value="Genomic_DNA"/>
</dbReference>
<organism evidence="2 3">
    <name type="scientific">Aspergillus pseudoustus</name>
    <dbReference type="NCBI Taxonomy" id="1810923"/>
    <lineage>
        <taxon>Eukaryota</taxon>
        <taxon>Fungi</taxon>
        <taxon>Dikarya</taxon>
        <taxon>Ascomycota</taxon>
        <taxon>Pezizomycotina</taxon>
        <taxon>Eurotiomycetes</taxon>
        <taxon>Eurotiomycetidae</taxon>
        <taxon>Eurotiales</taxon>
        <taxon>Aspergillaceae</taxon>
        <taxon>Aspergillus</taxon>
        <taxon>Aspergillus subgen. Nidulantes</taxon>
    </lineage>
</organism>
<accession>A0ABR4IMX5</accession>
<dbReference type="Proteomes" id="UP001610446">
    <property type="component" value="Unassembled WGS sequence"/>
</dbReference>
<comment type="caution">
    <text evidence="2">The sequence shown here is derived from an EMBL/GenBank/DDBJ whole genome shotgun (WGS) entry which is preliminary data.</text>
</comment>
<name>A0ABR4IMX5_9EURO</name>
<feature type="region of interest" description="Disordered" evidence="1">
    <location>
        <begin position="94"/>
        <end position="131"/>
    </location>
</feature>
<keyword evidence="3" id="KW-1185">Reference proteome</keyword>
<evidence type="ECO:0000313" key="3">
    <source>
        <dbReference type="Proteomes" id="UP001610446"/>
    </source>
</evidence>
<sequence>MSPAEAIYGLAYHNIDVGGPESMEVSPYATTVPGINDHIRVSSSPEAQSSHHQFGTASQWEHPPPELHPAHPSIITTSTSTGYTAALHRSTLSHYNQPGKLCPRKDGASGLNTTHYDDGTDSSRLQHSSRSVHRPLSDCPYIESDGQSTNAVFCGDELLGLPGTFGISHIQANSQQDPVTTRHSEKKDDWNFNRFNSLQESISQGTNKSLISTSLLCIYNDTLENALSCWVTENNCPYQKLKRKDRDLLHPGLKPKAEIATHFSIYARVCRLDEVFVPFNSRSTTKTDGRKASKALYASMMAFASQWSHVRNMETSFDGDDGLSGLAPTTSTAIDGFAAPFECLLQQSLWHECQRSLLACGNSDSFKVIFARMIFSMTQRSFGFGEREKILESHVRHRGLTPGSCRVQFPSTSADLNPFDLGPASFNSGDRRGLETHSLAQIDAVKNWDGPPTYLETALRCLASWRRRIAAHCSVRTHTTSSAQLAQMPHAVDLQSFDMLFWLGVMCDTTSSALTQRPLVIVEEDCELTLDTSRQALPLYPTVDARVSSTYDVGDTNGASTMSKLWGTYLLSSRRLSGDQAQWPCDTDEVYAILQEAIPVKVLLWRRVARLQTLRNSSTDHEDIEDSIAATLSVYQHWNMAYGQFMRGCVADHQSLPVKVQSWYMILAGHWHLGCLLAANCIEWVDNDLLSAGLQRSLRRSSNLVMELKKANANAISDLAQVSCASDRQTSQDSVTFHSALNETALLTEPWTNVLIQALERACGIFLTWLSCQRNVADEQREWIYHHTNQSDLCSRASSCIYALKLLGRKSDAASLTAAALETQLTLVTSDEGLLVPSIWTADGALSWFGGVNGGPD</sequence>
<gene>
    <name evidence="2" type="ORF">BJY01DRAFT_255131</name>
</gene>
<proteinExistence type="predicted"/>
<feature type="region of interest" description="Disordered" evidence="1">
    <location>
        <begin position="38"/>
        <end position="77"/>
    </location>
</feature>